<dbReference type="EMBL" id="SUPL01000001">
    <property type="protein sequence ID" value="TJY37800.1"/>
    <property type="molecule type" value="Genomic_DNA"/>
</dbReference>
<dbReference type="OrthoDB" id="639393at2"/>
<protein>
    <submittedName>
        <fullName evidence="1">Uncharacterized protein</fullName>
    </submittedName>
</protein>
<organism evidence="1 2">
    <name type="scientific">Pontimicrobium aquaticum</name>
    <dbReference type="NCBI Taxonomy" id="2565367"/>
    <lineage>
        <taxon>Bacteria</taxon>
        <taxon>Pseudomonadati</taxon>
        <taxon>Bacteroidota</taxon>
        <taxon>Flavobacteriia</taxon>
        <taxon>Flavobacteriales</taxon>
        <taxon>Flavobacteriaceae</taxon>
        <taxon>Pontimicrobium</taxon>
    </lineage>
</organism>
<evidence type="ECO:0000313" key="2">
    <source>
        <dbReference type="Proteomes" id="UP000307657"/>
    </source>
</evidence>
<evidence type="ECO:0000313" key="1">
    <source>
        <dbReference type="EMBL" id="TJY37800.1"/>
    </source>
</evidence>
<dbReference type="Proteomes" id="UP000307657">
    <property type="component" value="Unassembled WGS sequence"/>
</dbReference>
<dbReference type="RefSeq" id="WP_136840001.1">
    <property type="nucleotide sequence ID" value="NZ_SUPL01000001.1"/>
</dbReference>
<sequence>MLKCFEDRFGRDKINHIIKSLLELSYDETLTLEYWKQSAIKSGIKKDAFEAFEKEFISNEKFKENIIKEIKKTTIKIQINTPK</sequence>
<keyword evidence="2" id="KW-1185">Reference proteome</keyword>
<proteinExistence type="predicted"/>
<name>A0A4U0F0Q3_9FLAO</name>
<dbReference type="AlphaFoldDB" id="A0A4U0F0Q3"/>
<reference evidence="1 2" key="1">
    <citation type="submission" date="2019-04" db="EMBL/GenBank/DDBJ databases">
        <title>Lacinutrix sp. nov., isolated from marine water.</title>
        <authorList>
            <person name="Kim W."/>
        </authorList>
    </citation>
    <scope>NUCLEOTIDE SEQUENCE [LARGE SCALE GENOMIC DNA]</scope>
    <source>
        <strain evidence="1 2">CAU 1491</strain>
    </source>
</reference>
<accession>A0A4U0F0Q3</accession>
<comment type="caution">
    <text evidence="1">The sequence shown here is derived from an EMBL/GenBank/DDBJ whole genome shotgun (WGS) entry which is preliminary data.</text>
</comment>
<gene>
    <name evidence="1" type="ORF">E5167_00670</name>
</gene>